<dbReference type="Pfam" id="PF13912">
    <property type="entry name" value="zf-C2H2_6"/>
    <property type="match status" value="1"/>
</dbReference>
<dbReference type="AlphaFoldDB" id="A0AAW1KYJ3"/>
<dbReference type="Gene3D" id="3.30.160.60">
    <property type="entry name" value="Classic Zinc Finger"/>
    <property type="match status" value="1"/>
</dbReference>
<evidence type="ECO:0000256" key="6">
    <source>
        <dbReference type="PROSITE-ProRule" id="PRU01263"/>
    </source>
</evidence>
<dbReference type="SUPFAM" id="SSF57716">
    <property type="entry name" value="Glucocorticoid receptor-like (DNA-binding domain)"/>
    <property type="match status" value="1"/>
</dbReference>
<evidence type="ECO:0000259" key="8">
    <source>
        <dbReference type="PROSITE" id="PS50157"/>
    </source>
</evidence>
<dbReference type="InterPro" id="IPR013087">
    <property type="entry name" value="Znf_C2H2_type"/>
</dbReference>
<feature type="binding site" evidence="6">
    <location>
        <position position="7"/>
    </location>
    <ligand>
        <name>Zn(2+)</name>
        <dbReference type="ChEBI" id="CHEBI:29105"/>
    </ligand>
</feature>
<proteinExistence type="predicted"/>
<dbReference type="GO" id="GO:0005634">
    <property type="term" value="C:nucleus"/>
    <property type="evidence" value="ECO:0007669"/>
    <property type="project" value="InterPro"/>
</dbReference>
<keyword evidence="3 5" id="KW-0863">Zinc-finger</keyword>
<evidence type="ECO:0000256" key="3">
    <source>
        <dbReference type="ARBA" id="ARBA00022771"/>
    </source>
</evidence>
<evidence type="ECO:0000259" key="9">
    <source>
        <dbReference type="PROSITE" id="PS51915"/>
    </source>
</evidence>
<evidence type="ECO:0000256" key="1">
    <source>
        <dbReference type="ARBA" id="ARBA00022723"/>
    </source>
</evidence>
<dbReference type="GO" id="GO:0008270">
    <property type="term" value="F:zinc ion binding"/>
    <property type="evidence" value="ECO:0007669"/>
    <property type="project" value="UniProtKB-UniRule"/>
</dbReference>
<dbReference type="Gene3D" id="3.40.1800.20">
    <property type="match status" value="1"/>
</dbReference>
<protein>
    <submittedName>
        <fullName evidence="10">Zinc-finger associated domain (Zf-AD)</fullName>
    </submittedName>
</protein>
<dbReference type="PANTHER" id="PTHR24409">
    <property type="entry name" value="ZINC FINGER PROTEIN 142"/>
    <property type="match status" value="1"/>
</dbReference>
<feature type="domain" description="C2H2-type" evidence="8">
    <location>
        <begin position="789"/>
        <end position="814"/>
    </location>
</feature>
<dbReference type="SUPFAM" id="SSF57667">
    <property type="entry name" value="beta-beta-alpha zinc fingers"/>
    <property type="match status" value="1"/>
</dbReference>
<feature type="binding site" evidence="6">
    <location>
        <position position="56"/>
    </location>
    <ligand>
        <name>Zn(2+)</name>
        <dbReference type="ChEBI" id="CHEBI:29105"/>
    </ligand>
</feature>
<evidence type="ECO:0000256" key="7">
    <source>
        <dbReference type="SAM" id="MobiDB-lite"/>
    </source>
</evidence>
<dbReference type="PROSITE" id="PS51915">
    <property type="entry name" value="ZAD"/>
    <property type="match status" value="1"/>
</dbReference>
<dbReference type="GO" id="GO:0000977">
    <property type="term" value="F:RNA polymerase II transcription regulatory region sequence-specific DNA binding"/>
    <property type="evidence" value="ECO:0007669"/>
    <property type="project" value="TreeGrafter"/>
</dbReference>
<name>A0AAW1KYJ3_POPJA</name>
<keyword evidence="4 6" id="KW-0862">Zinc</keyword>
<feature type="domain" description="C2H2-type" evidence="8">
    <location>
        <begin position="246"/>
        <end position="273"/>
    </location>
</feature>
<evidence type="ECO:0000313" key="10">
    <source>
        <dbReference type="EMBL" id="KAK9727702.1"/>
    </source>
</evidence>
<evidence type="ECO:0000313" key="11">
    <source>
        <dbReference type="Proteomes" id="UP001458880"/>
    </source>
</evidence>
<dbReference type="InterPro" id="IPR036236">
    <property type="entry name" value="Znf_C2H2_sf"/>
</dbReference>
<feature type="domain" description="C2H2-type" evidence="8">
    <location>
        <begin position="761"/>
        <end position="790"/>
    </location>
</feature>
<comment type="caution">
    <text evidence="10">The sequence shown here is derived from an EMBL/GenBank/DDBJ whole genome shotgun (WGS) entry which is preliminary data.</text>
</comment>
<keyword evidence="1 6" id="KW-0479">Metal-binding</keyword>
<dbReference type="SMART" id="SM00355">
    <property type="entry name" value="ZnF_C2H2"/>
    <property type="match status" value="7"/>
</dbReference>
<reference evidence="10 11" key="1">
    <citation type="journal article" date="2024" name="BMC Genomics">
        <title>De novo assembly and annotation of Popillia japonica's genome with initial clues to its potential as an invasive pest.</title>
        <authorList>
            <person name="Cucini C."/>
            <person name="Boschi S."/>
            <person name="Funari R."/>
            <person name="Cardaioli E."/>
            <person name="Iannotti N."/>
            <person name="Marturano G."/>
            <person name="Paoli F."/>
            <person name="Bruttini M."/>
            <person name="Carapelli A."/>
            <person name="Frati F."/>
            <person name="Nardi F."/>
        </authorList>
    </citation>
    <scope>NUCLEOTIDE SEQUENCE [LARGE SCALE GENOMIC DNA]</scope>
    <source>
        <strain evidence="10">DMR45628</strain>
    </source>
</reference>
<feature type="region of interest" description="Disordered" evidence="7">
    <location>
        <begin position="529"/>
        <end position="574"/>
    </location>
</feature>
<keyword evidence="11" id="KW-1185">Reference proteome</keyword>
<evidence type="ECO:0000256" key="4">
    <source>
        <dbReference type="ARBA" id="ARBA00022833"/>
    </source>
</evidence>
<organism evidence="10 11">
    <name type="scientific">Popillia japonica</name>
    <name type="common">Japanese beetle</name>
    <dbReference type="NCBI Taxonomy" id="7064"/>
    <lineage>
        <taxon>Eukaryota</taxon>
        <taxon>Metazoa</taxon>
        <taxon>Ecdysozoa</taxon>
        <taxon>Arthropoda</taxon>
        <taxon>Hexapoda</taxon>
        <taxon>Insecta</taxon>
        <taxon>Pterygota</taxon>
        <taxon>Neoptera</taxon>
        <taxon>Endopterygota</taxon>
        <taxon>Coleoptera</taxon>
        <taxon>Polyphaga</taxon>
        <taxon>Scarabaeiformia</taxon>
        <taxon>Scarabaeidae</taxon>
        <taxon>Rutelinae</taxon>
        <taxon>Popillia</taxon>
    </lineage>
</organism>
<evidence type="ECO:0000256" key="5">
    <source>
        <dbReference type="PROSITE-ProRule" id="PRU00042"/>
    </source>
</evidence>
<feature type="binding site" evidence="6">
    <location>
        <position position="10"/>
    </location>
    <ligand>
        <name>Zn(2+)</name>
        <dbReference type="ChEBI" id="CHEBI:29105"/>
    </ligand>
</feature>
<gene>
    <name evidence="10" type="ORF">QE152_g19028</name>
</gene>
<dbReference type="Pfam" id="PF07776">
    <property type="entry name" value="zf-AD"/>
    <property type="match status" value="1"/>
</dbReference>
<dbReference type="SMART" id="SM00868">
    <property type="entry name" value="zf-AD"/>
    <property type="match status" value="1"/>
</dbReference>
<dbReference type="PROSITE" id="PS50157">
    <property type="entry name" value="ZINC_FINGER_C2H2_2"/>
    <property type="match status" value="3"/>
</dbReference>
<feature type="compositionally biased region" description="Polar residues" evidence="7">
    <location>
        <begin position="559"/>
        <end position="574"/>
    </location>
</feature>
<dbReference type="EMBL" id="JASPKY010000176">
    <property type="protein sequence ID" value="KAK9727702.1"/>
    <property type="molecule type" value="Genomic_DNA"/>
</dbReference>
<feature type="binding site" evidence="6">
    <location>
        <position position="53"/>
    </location>
    <ligand>
        <name>Zn(2+)</name>
        <dbReference type="ChEBI" id="CHEBI:29105"/>
    </ligand>
</feature>
<sequence>MEVEDVCRICDKPSTKLFGIFEKNADGKQIFNLIKETLPIVIYRKDPLSKVICEKCLDNVKHIHAFRKSTLGTVDQQIKRLKTKETRDVLLYLDTFNNADESELWMYSSPIKKKWDKPYEICAKCKVEIPKETKPFRKYREAFLNTDSAVNGYVNETAELDIVNKISLKRLYKASHTYDCFIKKPRIMGPKSKTQPFIRSFYTEIPVYNPLTLVGYCLNVINKENVPDYKTVTSEESVEILETNEYVCEICSQEFGNQEGLAEHEIEHMKIKLDRVDNIEFWGPTIEGATYRNKWLRDNFDESCEWEDYNEDEDMDDEAGNLLMPLEETITELKGEIELVDAKPMVNGVLLSEIAKTERRAYYNQNYNLNGVKRKFCPLCRYTFKDNWAIELHYFSSACYYTCRYCGIRFNKQRAQFDEHVQQHIDKGDIKSDKVYSARKKNDPIPKVLCDAKTARNYLCSSPKLHPKVKPLKMRQLLERNCGPPKTTLSAYNDSQNMDKQNQAYFCRKCYKVFFKLDEFNNHVSNCTETPDDHPEDNSTFMEEEEKYQPPRKYRKTMVSPTHSRSDESFSSTGRPIRNCVKDVHYKDHLDIEVEQEEEEEVPRDGMHFKGIECGLCNAVFPTIPSRNSHMRIHKNGFKFTSKGQIIYTQKPGQNSNSYQDNYSEESYSNYDDMPIKQEPLEPLVEIHESNSIHDIPSSIGSVSITPIPNKMQKTTINPDIMKLVQSNPNITIRSMHPSPSESAIIDNAMDDAARNRYVSYRCSSCAKTFSNKSNLYFHKKNQCEGSRYPCPFCKKRFGTEAAYSSHIFYSHPE</sequence>
<feature type="domain" description="ZAD" evidence="9">
    <location>
        <begin position="5"/>
        <end position="80"/>
    </location>
</feature>
<evidence type="ECO:0000256" key="2">
    <source>
        <dbReference type="ARBA" id="ARBA00022737"/>
    </source>
</evidence>
<keyword evidence="2" id="KW-0677">Repeat</keyword>
<dbReference type="GO" id="GO:0000981">
    <property type="term" value="F:DNA-binding transcription factor activity, RNA polymerase II-specific"/>
    <property type="evidence" value="ECO:0007669"/>
    <property type="project" value="TreeGrafter"/>
</dbReference>
<accession>A0AAW1KYJ3</accession>
<dbReference type="Proteomes" id="UP001458880">
    <property type="component" value="Unassembled WGS sequence"/>
</dbReference>
<dbReference type="InterPro" id="IPR012934">
    <property type="entry name" value="Znf_AD"/>
</dbReference>
<dbReference type="PANTHER" id="PTHR24409:SF295">
    <property type="entry name" value="AZ2-RELATED"/>
    <property type="match status" value="1"/>
</dbReference>
<dbReference type="PROSITE" id="PS00028">
    <property type="entry name" value="ZINC_FINGER_C2H2_1"/>
    <property type="match status" value="3"/>
</dbReference>